<gene>
    <name evidence="1" type="ORF">JMUB3870_1729</name>
</gene>
<accession>A0A510K1R4</accession>
<reference evidence="1 2" key="1">
    <citation type="submission" date="2019-07" db="EMBL/GenBank/DDBJ databases">
        <title>Complete Genome Sequence of Leptotrichia trevisanii Strain JMUB3870.</title>
        <authorList>
            <person name="Watanabe S."/>
            <person name="Cui L."/>
        </authorList>
    </citation>
    <scope>NUCLEOTIDE SEQUENCE [LARGE SCALE GENOMIC DNA]</scope>
    <source>
        <strain evidence="1 2">JMUB3870</strain>
    </source>
</reference>
<dbReference type="Proteomes" id="UP000422644">
    <property type="component" value="Chromosome"/>
</dbReference>
<evidence type="ECO:0000313" key="2">
    <source>
        <dbReference type="Proteomes" id="UP000422644"/>
    </source>
</evidence>
<keyword evidence="2" id="KW-1185">Reference proteome</keyword>
<sequence>MWYNNIVLKGYFGFEHYFNQIGKMSRIIFSVKINGRNDKYEKNISVSHNGYRN</sequence>
<organism evidence="1 2">
    <name type="scientific">Leptotrichia trevisanii</name>
    <dbReference type="NCBI Taxonomy" id="109328"/>
    <lineage>
        <taxon>Bacteria</taxon>
        <taxon>Fusobacteriati</taxon>
        <taxon>Fusobacteriota</taxon>
        <taxon>Fusobacteriia</taxon>
        <taxon>Fusobacteriales</taxon>
        <taxon>Leptotrichiaceae</taxon>
        <taxon>Leptotrichia</taxon>
    </lineage>
</organism>
<proteinExistence type="predicted"/>
<evidence type="ECO:0000313" key="1">
    <source>
        <dbReference type="EMBL" id="BBM45609.1"/>
    </source>
</evidence>
<dbReference type="EMBL" id="AP019831">
    <property type="protein sequence ID" value="BBM45609.1"/>
    <property type="molecule type" value="Genomic_DNA"/>
</dbReference>
<dbReference type="AlphaFoldDB" id="A0A510K1R4"/>
<protein>
    <submittedName>
        <fullName evidence="1">Putative response regulator receiver protein</fullName>
    </submittedName>
</protein>
<name>A0A510K1R4_9FUSO</name>